<dbReference type="InterPro" id="IPR000782">
    <property type="entry name" value="FAS1_domain"/>
</dbReference>
<dbReference type="Gene3D" id="2.30.180.10">
    <property type="entry name" value="FAS1 domain"/>
    <property type="match status" value="1"/>
</dbReference>
<dbReference type="PANTHER" id="PTHR10900:SF77">
    <property type="entry name" value="FI19380P1"/>
    <property type="match status" value="1"/>
</dbReference>
<dbReference type="PANTHER" id="PTHR10900">
    <property type="entry name" value="PERIOSTIN-RELATED"/>
    <property type="match status" value="1"/>
</dbReference>
<dbReference type="PROSITE" id="PS50213">
    <property type="entry name" value="FAS1"/>
    <property type="match status" value="1"/>
</dbReference>
<keyword evidence="3" id="KW-1185">Reference proteome</keyword>
<name>A0A318ZR19_9EURO</name>
<dbReference type="RefSeq" id="XP_025432382.1">
    <property type="nucleotide sequence ID" value="XM_025578022.1"/>
</dbReference>
<evidence type="ECO:0000313" key="3">
    <source>
        <dbReference type="Proteomes" id="UP000248349"/>
    </source>
</evidence>
<accession>A0A318ZR19</accession>
<organism evidence="2 3">
    <name type="scientific">Aspergillus saccharolyticus JOP 1030-1</name>
    <dbReference type="NCBI Taxonomy" id="1450539"/>
    <lineage>
        <taxon>Eukaryota</taxon>
        <taxon>Fungi</taxon>
        <taxon>Dikarya</taxon>
        <taxon>Ascomycota</taxon>
        <taxon>Pezizomycotina</taxon>
        <taxon>Eurotiomycetes</taxon>
        <taxon>Eurotiomycetidae</taxon>
        <taxon>Eurotiales</taxon>
        <taxon>Aspergillaceae</taxon>
        <taxon>Aspergillus</taxon>
        <taxon>Aspergillus subgen. Circumdati</taxon>
    </lineage>
</organism>
<gene>
    <name evidence="2" type="ORF">BP01DRAFT_390682</name>
</gene>
<proteinExistence type="predicted"/>
<sequence length="168" mass="18494">MALDFVRSRSDLSTLAGVIGEVGGFTQAFDTDPAWKFTFFAPNNDAFENTCTYYDTFAATPKGKWWLGNTILHHYVPNSELTSSSFNETLQQFQTAMYLYVGSQVVDGTVVLKQVAKVVESDLPVTSGVLHIVDHLLDPSAQIFMADTPRVSQTFIAGSCSHPSFSYC</sequence>
<dbReference type="EMBL" id="KZ821227">
    <property type="protein sequence ID" value="PYH46400.1"/>
    <property type="molecule type" value="Genomic_DNA"/>
</dbReference>
<protein>
    <recommendedName>
        <fullName evidence="1">FAS1 domain-containing protein</fullName>
    </recommendedName>
</protein>
<dbReference type="OrthoDB" id="286301at2759"/>
<dbReference type="Pfam" id="PF02469">
    <property type="entry name" value="Fasciclin"/>
    <property type="match status" value="1"/>
</dbReference>
<dbReference type="SMART" id="SM00554">
    <property type="entry name" value="FAS1"/>
    <property type="match status" value="1"/>
</dbReference>
<dbReference type="AlphaFoldDB" id="A0A318ZR19"/>
<evidence type="ECO:0000313" key="2">
    <source>
        <dbReference type="EMBL" id="PYH46400.1"/>
    </source>
</evidence>
<evidence type="ECO:0000259" key="1">
    <source>
        <dbReference type="PROSITE" id="PS50213"/>
    </source>
</evidence>
<dbReference type="Proteomes" id="UP000248349">
    <property type="component" value="Unassembled WGS sequence"/>
</dbReference>
<dbReference type="STRING" id="1450539.A0A318ZR19"/>
<feature type="domain" description="FAS1" evidence="1">
    <location>
        <begin position="1"/>
        <end position="137"/>
    </location>
</feature>
<dbReference type="SUPFAM" id="SSF82153">
    <property type="entry name" value="FAS1 domain"/>
    <property type="match status" value="1"/>
</dbReference>
<dbReference type="GeneID" id="37079251"/>
<reference evidence="2 3" key="1">
    <citation type="submission" date="2016-12" db="EMBL/GenBank/DDBJ databases">
        <title>The genomes of Aspergillus section Nigri reveals drivers in fungal speciation.</title>
        <authorList>
            <consortium name="DOE Joint Genome Institute"/>
            <person name="Vesth T.C."/>
            <person name="Nybo J."/>
            <person name="Theobald S."/>
            <person name="Brandl J."/>
            <person name="Frisvad J.C."/>
            <person name="Nielsen K.F."/>
            <person name="Lyhne E.K."/>
            <person name="Kogle M.E."/>
            <person name="Kuo A."/>
            <person name="Riley R."/>
            <person name="Clum A."/>
            <person name="Nolan M."/>
            <person name="Lipzen A."/>
            <person name="Salamov A."/>
            <person name="Henrissat B."/>
            <person name="Wiebenga A."/>
            <person name="De Vries R.P."/>
            <person name="Grigoriev I.V."/>
            <person name="Mortensen U.H."/>
            <person name="Andersen M.R."/>
            <person name="Baker S.E."/>
        </authorList>
    </citation>
    <scope>NUCLEOTIDE SEQUENCE [LARGE SCALE GENOMIC DNA]</scope>
    <source>
        <strain evidence="2 3">JOP 1030-1</strain>
    </source>
</reference>
<dbReference type="InterPro" id="IPR036378">
    <property type="entry name" value="FAS1_dom_sf"/>
</dbReference>
<dbReference type="InterPro" id="IPR050904">
    <property type="entry name" value="Adhesion/Biosynth-related"/>
</dbReference>